<evidence type="ECO:0000256" key="6">
    <source>
        <dbReference type="RuleBase" id="RU364082"/>
    </source>
</evidence>
<dbReference type="EC" id="1.1.1.133" evidence="3 6"/>
<dbReference type="PANTHER" id="PTHR10491">
    <property type="entry name" value="DTDP-4-DEHYDRORHAMNOSE REDUCTASE"/>
    <property type="match status" value="1"/>
</dbReference>
<proteinExistence type="inferred from homology"/>
<comment type="function">
    <text evidence="6">Catalyzes the reduction of dTDP-6-deoxy-L-lyxo-4-hexulose to yield dTDP-L-rhamnose.</text>
</comment>
<dbReference type="InterPro" id="IPR036291">
    <property type="entry name" value="NAD(P)-bd_dom_sf"/>
</dbReference>
<comment type="cofactor">
    <cofactor evidence="6">
        <name>Mg(2+)</name>
        <dbReference type="ChEBI" id="CHEBI:18420"/>
    </cofactor>
    <text evidence="6">Binds 1 Mg(2+) ion per monomer.</text>
</comment>
<evidence type="ECO:0000256" key="3">
    <source>
        <dbReference type="ARBA" id="ARBA00012929"/>
    </source>
</evidence>
<dbReference type="CDD" id="cd05254">
    <property type="entry name" value="dTDP_HR_like_SDR_e"/>
    <property type="match status" value="1"/>
</dbReference>
<evidence type="ECO:0000256" key="5">
    <source>
        <dbReference type="ARBA" id="ARBA00048200"/>
    </source>
</evidence>
<comment type="caution">
    <text evidence="8">The sequence shown here is derived from an EMBL/GenBank/DDBJ whole genome shotgun (WGS) entry which is preliminary data.</text>
</comment>
<comment type="pathway">
    <text evidence="1 6">Carbohydrate biosynthesis; dTDP-L-rhamnose biosynthesis.</text>
</comment>
<keyword evidence="6" id="KW-0560">Oxidoreductase</keyword>
<dbReference type="GO" id="GO:0009243">
    <property type="term" value="P:O antigen biosynthetic process"/>
    <property type="evidence" value="ECO:0007669"/>
    <property type="project" value="UniProtKB-UniPathway"/>
</dbReference>
<evidence type="ECO:0000256" key="2">
    <source>
        <dbReference type="ARBA" id="ARBA00010944"/>
    </source>
</evidence>
<dbReference type="GO" id="GO:0019305">
    <property type="term" value="P:dTDP-rhamnose biosynthetic process"/>
    <property type="evidence" value="ECO:0007669"/>
    <property type="project" value="UniProtKB-UniPathway"/>
</dbReference>
<reference evidence="8 9" key="1">
    <citation type="submission" date="2019-03" db="EMBL/GenBank/DDBJ databases">
        <title>Above-ground endophytic microbial communities from plants in different locations in the United States.</title>
        <authorList>
            <person name="Frank C."/>
        </authorList>
    </citation>
    <scope>NUCLEOTIDE SEQUENCE [LARGE SCALE GENOMIC DNA]</scope>
    <source>
        <strain evidence="8 9">LP_13_YM</strain>
    </source>
</reference>
<comment type="catalytic activity">
    <reaction evidence="5 6">
        <text>dTDP-beta-L-rhamnose + NADP(+) = dTDP-4-dehydro-beta-L-rhamnose + NADPH + H(+)</text>
        <dbReference type="Rhea" id="RHEA:21796"/>
        <dbReference type="ChEBI" id="CHEBI:15378"/>
        <dbReference type="ChEBI" id="CHEBI:57510"/>
        <dbReference type="ChEBI" id="CHEBI:57783"/>
        <dbReference type="ChEBI" id="CHEBI:58349"/>
        <dbReference type="ChEBI" id="CHEBI:62830"/>
        <dbReference type="EC" id="1.1.1.133"/>
    </reaction>
</comment>
<dbReference type="Pfam" id="PF04321">
    <property type="entry name" value="RmlD_sub_bind"/>
    <property type="match status" value="1"/>
</dbReference>
<evidence type="ECO:0000313" key="9">
    <source>
        <dbReference type="Proteomes" id="UP000295645"/>
    </source>
</evidence>
<dbReference type="Gene3D" id="3.90.25.10">
    <property type="entry name" value="UDP-galactose 4-epimerase, domain 1"/>
    <property type="match status" value="1"/>
</dbReference>
<dbReference type="AlphaFoldDB" id="A0A4R3YTK5"/>
<dbReference type="EMBL" id="SMCS01000002">
    <property type="protein sequence ID" value="TCV95776.1"/>
    <property type="molecule type" value="Genomic_DNA"/>
</dbReference>
<evidence type="ECO:0000256" key="4">
    <source>
        <dbReference type="ARBA" id="ARBA00017099"/>
    </source>
</evidence>
<dbReference type="Gene3D" id="3.40.50.720">
    <property type="entry name" value="NAD(P)-binding Rossmann-like Domain"/>
    <property type="match status" value="1"/>
</dbReference>
<protein>
    <recommendedName>
        <fullName evidence="4 6">dTDP-4-dehydrorhamnose reductase</fullName>
        <ecNumber evidence="3 6">1.1.1.133</ecNumber>
    </recommendedName>
</protein>
<feature type="domain" description="RmlD-like substrate binding" evidence="7">
    <location>
        <begin position="2"/>
        <end position="247"/>
    </location>
</feature>
<keyword evidence="9" id="KW-1185">Reference proteome</keyword>
<dbReference type="InterPro" id="IPR029903">
    <property type="entry name" value="RmlD-like-bd"/>
</dbReference>
<dbReference type="Proteomes" id="UP000295645">
    <property type="component" value="Unassembled WGS sequence"/>
</dbReference>
<comment type="similarity">
    <text evidence="2 6">Belongs to the dTDP-4-dehydrorhamnose reductase family.</text>
</comment>
<keyword evidence="6" id="KW-0521">NADP</keyword>
<dbReference type="NCBIfam" id="TIGR01214">
    <property type="entry name" value="rmlD"/>
    <property type="match status" value="1"/>
</dbReference>
<dbReference type="GO" id="GO:0008831">
    <property type="term" value="F:dTDP-4-dehydrorhamnose reductase activity"/>
    <property type="evidence" value="ECO:0007669"/>
    <property type="project" value="UniProtKB-EC"/>
</dbReference>
<accession>A0A4R3YTK5</accession>
<sequence length="252" mass="27657">MLRRERPDLVVNASAYTAVDQAETDISTAMAINAEVPRAIGHAVTAWNGAVVHYSTDYVFDGMQTRPYTEEDATAPLGIYGQSKLRGELALSASGADHLILRTAWVYSLRGRNFLTTMLRLATERPQVRIVADQRGTPTSAGFLADATVRIASSWMGDPIRRTLRGGVYHLTANGETTWYDFAEALFSDAHETDRIANVPTILPIATSDYPTPARRPAYSVLAIDRIVKTFAVAAPHWRDDLRHVLGSAASR</sequence>
<dbReference type="UniPathway" id="UPA00281"/>
<organism evidence="8 9">
    <name type="scientific">Luteibacter rhizovicinus</name>
    <dbReference type="NCBI Taxonomy" id="242606"/>
    <lineage>
        <taxon>Bacteria</taxon>
        <taxon>Pseudomonadati</taxon>
        <taxon>Pseudomonadota</taxon>
        <taxon>Gammaproteobacteria</taxon>
        <taxon>Lysobacterales</taxon>
        <taxon>Rhodanobacteraceae</taxon>
        <taxon>Luteibacter</taxon>
    </lineage>
</organism>
<name>A0A4R3YTK5_9GAMM</name>
<dbReference type="SUPFAM" id="SSF51735">
    <property type="entry name" value="NAD(P)-binding Rossmann-fold domains"/>
    <property type="match status" value="1"/>
</dbReference>
<dbReference type="GO" id="GO:0005829">
    <property type="term" value="C:cytosol"/>
    <property type="evidence" value="ECO:0007669"/>
    <property type="project" value="TreeGrafter"/>
</dbReference>
<dbReference type="PANTHER" id="PTHR10491:SF4">
    <property type="entry name" value="METHIONINE ADENOSYLTRANSFERASE 2 SUBUNIT BETA"/>
    <property type="match status" value="1"/>
</dbReference>
<dbReference type="InterPro" id="IPR005913">
    <property type="entry name" value="dTDP_dehydrorham_reduct"/>
</dbReference>
<evidence type="ECO:0000256" key="1">
    <source>
        <dbReference type="ARBA" id="ARBA00004781"/>
    </source>
</evidence>
<dbReference type="UniPathway" id="UPA00124"/>
<gene>
    <name evidence="8" type="ORF">EC912_102120</name>
</gene>
<evidence type="ECO:0000259" key="7">
    <source>
        <dbReference type="Pfam" id="PF04321"/>
    </source>
</evidence>
<evidence type="ECO:0000313" key="8">
    <source>
        <dbReference type="EMBL" id="TCV95776.1"/>
    </source>
</evidence>